<feature type="region of interest" description="Disordered" evidence="1">
    <location>
        <begin position="562"/>
        <end position="667"/>
    </location>
</feature>
<keyword evidence="3" id="KW-1185">Reference proteome</keyword>
<feature type="region of interest" description="Disordered" evidence="1">
    <location>
        <begin position="33"/>
        <end position="268"/>
    </location>
</feature>
<organism evidence="2 3">
    <name type="scientific">Recurvomyces mirabilis</name>
    <dbReference type="NCBI Taxonomy" id="574656"/>
    <lineage>
        <taxon>Eukaryota</taxon>
        <taxon>Fungi</taxon>
        <taxon>Dikarya</taxon>
        <taxon>Ascomycota</taxon>
        <taxon>Pezizomycotina</taxon>
        <taxon>Dothideomycetes</taxon>
        <taxon>Dothideomycetidae</taxon>
        <taxon>Mycosphaerellales</taxon>
        <taxon>Teratosphaeriaceae</taxon>
        <taxon>Recurvomyces</taxon>
    </lineage>
</organism>
<gene>
    <name evidence="2" type="ORF">LTR78_004753</name>
</gene>
<reference evidence="2" key="1">
    <citation type="submission" date="2023-07" db="EMBL/GenBank/DDBJ databases">
        <title>Black Yeasts Isolated from many extreme environments.</title>
        <authorList>
            <person name="Coleine C."/>
            <person name="Stajich J.E."/>
            <person name="Selbmann L."/>
        </authorList>
    </citation>
    <scope>NUCLEOTIDE SEQUENCE</scope>
    <source>
        <strain evidence="2">CCFEE 5485</strain>
    </source>
</reference>
<feature type="compositionally biased region" description="Polar residues" evidence="1">
    <location>
        <begin position="167"/>
        <end position="177"/>
    </location>
</feature>
<proteinExistence type="predicted"/>
<feature type="compositionally biased region" description="Low complexity" evidence="1">
    <location>
        <begin position="759"/>
        <end position="768"/>
    </location>
</feature>
<feature type="compositionally biased region" description="Polar residues" evidence="1">
    <location>
        <begin position="213"/>
        <end position="224"/>
    </location>
</feature>
<comment type="caution">
    <text evidence="2">The sequence shown here is derived from an EMBL/GenBank/DDBJ whole genome shotgun (WGS) entry which is preliminary data.</text>
</comment>
<evidence type="ECO:0000313" key="2">
    <source>
        <dbReference type="EMBL" id="KAK3675243.1"/>
    </source>
</evidence>
<dbReference type="Proteomes" id="UP001274830">
    <property type="component" value="Unassembled WGS sequence"/>
</dbReference>
<feature type="compositionally biased region" description="Polar residues" evidence="1">
    <location>
        <begin position="592"/>
        <end position="603"/>
    </location>
</feature>
<dbReference type="AlphaFoldDB" id="A0AAE1C232"/>
<feature type="compositionally biased region" description="Basic and acidic residues" evidence="1">
    <location>
        <begin position="578"/>
        <end position="588"/>
    </location>
</feature>
<feature type="compositionally biased region" description="Polar residues" evidence="1">
    <location>
        <begin position="612"/>
        <end position="631"/>
    </location>
</feature>
<feature type="compositionally biased region" description="Polar residues" evidence="1">
    <location>
        <begin position="92"/>
        <end position="106"/>
    </location>
</feature>
<dbReference type="EMBL" id="JAUTXT010000015">
    <property type="protein sequence ID" value="KAK3675243.1"/>
    <property type="molecule type" value="Genomic_DNA"/>
</dbReference>
<feature type="compositionally biased region" description="Polar residues" evidence="1">
    <location>
        <begin position="638"/>
        <end position="647"/>
    </location>
</feature>
<feature type="region of interest" description="Disordered" evidence="1">
    <location>
        <begin position="711"/>
        <end position="741"/>
    </location>
</feature>
<name>A0AAE1C232_9PEZI</name>
<accession>A0AAE1C232</accession>
<feature type="region of interest" description="Disordered" evidence="1">
    <location>
        <begin position="759"/>
        <end position="796"/>
    </location>
</feature>
<feature type="compositionally biased region" description="Basic and acidic residues" evidence="1">
    <location>
        <begin position="123"/>
        <end position="136"/>
    </location>
</feature>
<sequence length="858" mass="93451">MSDYKDGVSVFHFTSRISSAKIRKYTIATQRGMTAAGGKKGKHSQLLPTPAPQVAPAGTLHLAAPSNSASPAHSPSMEPPAKKPKLKLTVRDPSQTPAGTPGSTPSVPMIVDGPSESITVSRPQREPRPLRFRYDENMVLDDESLRIHSDSSDLSELDSPPPPPRSMYQQKQVKQPTPANPEYGDFMSYYVTGDDGDDKSKADAGPSSKAPAISQQHPQAFYQNQSQHGAHHPQQHAPQQRRNPSQQSRRNNSARMQQPPPPPPVPTVLLVSFDIVNTPCDPNNPKTVAEMITRLEALSASLAAFAGTPPPQSPLQSQIHTLAVEEVPKKDDAAIESFLGMFEDGGESSSDDDAAAKEVTKKNEVEAKQQLPNLSYTLKNPGLSDGPLTYGIQFIQNALKSWAQARLNQYYVAKRDHEYNVMLQQFFNPNKRGPGRTKRLSEEEERMQQQLAQQPVVVHAETTPEGKAVECFREVISSGCLQVNAVLPQELTRALRNLYMQIDRLINQGSKNEPTWQCVSYGVQIAANKMRVEKWKGSQAKAQEEMARQQHLAHQQVLQQMGLPPNHTQPLNEAQMRQAHEMELERRRSMAHAQQQPYLSQHHLNPMPVDSQPANTPSGFATASAPPQNGVNEPLTGKPSTPNSSMPAPNGLPQPQPQSPAMPNSDEQKNHMEHVVMYQAGYKPQRGPQMKFSFAPSNEQQMQVWGPNAFPQASPRGPAIPNKGPMPAPSAQTTPSKTTNGTAVPSVVASIENNATAATKKAPAVQPAGTKINGGDVEMVDTNDTNKKKRKASSTEIKKEFATPPVSAPMQTGGFTAVNKTMSNAASSNATSIGELSKQNGHNMAARYPHPGAIVVDR</sequence>
<feature type="compositionally biased region" description="Low complexity" evidence="1">
    <location>
        <begin position="235"/>
        <end position="257"/>
    </location>
</feature>
<evidence type="ECO:0000256" key="1">
    <source>
        <dbReference type="SAM" id="MobiDB-lite"/>
    </source>
</evidence>
<feature type="compositionally biased region" description="Pro residues" evidence="1">
    <location>
        <begin position="650"/>
        <end position="660"/>
    </location>
</feature>
<protein>
    <submittedName>
        <fullName evidence="2">Uncharacterized protein</fullName>
    </submittedName>
</protein>
<feature type="compositionally biased region" description="Polar residues" evidence="1">
    <location>
        <begin position="730"/>
        <end position="741"/>
    </location>
</feature>
<evidence type="ECO:0000313" key="3">
    <source>
        <dbReference type="Proteomes" id="UP001274830"/>
    </source>
</evidence>
<feature type="compositionally biased region" description="Low complexity" evidence="1">
    <location>
        <begin position="63"/>
        <end position="76"/>
    </location>
</feature>